<evidence type="ECO:0000313" key="2">
    <source>
        <dbReference type="EMBL" id="ORY68700.1"/>
    </source>
</evidence>
<dbReference type="InParanoid" id="A0A1Y2EAV3"/>
<dbReference type="EMBL" id="MCFJ01000003">
    <property type="protein sequence ID" value="ORY68700.1"/>
    <property type="molecule type" value="Genomic_DNA"/>
</dbReference>
<comment type="caution">
    <text evidence="2">The sequence shown here is derived from an EMBL/GenBank/DDBJ whole genome shotgun (WGS) entry which is preliminary data.</text>
</comment>
<keyword evidence="3" id="KW-1185">Reference proteome</keyword>
<dbReference type="Proteomes" id="UP000193689">
    <property type="component" value="Unassembled WGS sequence"/>
</dbReference>
<name>A0A1Y2EAV3_9PEZI</name>
<proteinExistence type="predicted"/>
<evidence type="ECO:0000313" key="3">
    <source>
        <dbReference type="Proteomes" id="UP000193689"/>
    </source>
</evidence>
<sequence length="212" mass="23446">MMTPLRMVPSRVGRCLRVSTPTSKPVPAFASGKMRQKDIQGIAAKDTDNGKSTRQHLEANALSRIEISKTKYMIPIPTSSLARSLNLSRVLSRRMPMTPYPGRSPRTSQFVWHDDLSSMDHLAKASSEFRVSRCLLTPLFCLKTEANGFQPQEWGIPTGVRRSRMMVGHVMQSNPMAERGSRADHSGPPPHPGSHGWAPGWGHANPGLMPQI</sequence>
<organism evidence="2 3">
    <name type="scientific">Pseudomassariella vexata</name>
    <dbReference type="NCBI Taxonomy" id="1141098"/>
    <lineage>
        <taxon>Eukaryota</taxon>
        <taxon>Fungi</taxon>
        <taxon>Dikarya</taxon>
        <taxon>Ascomycota</taxon>
        <taxon>Pezizomycotina</taxon>
        <taxon>Sordariomycetes</taxon>
        <taxon>Xylariomycetidae</taxon>
        <taxon>Amphisphaeriales</taxon>
        <taxon>Pseudomassariaceae</taxon>
        <taxon>Pseudomassariella</taxon>
    </lineage>
</organism>
<feature type="region of interest" description="Disordered" evidence="1">
    <location>
        <begin position="175"/>
        <end position="204"/>
    </location>
</feature>
<accession>A0A1Y2EAV3</accession>
<dbReference type="AlphaFoldDB" id="A0A1Y2EAV3"/>
<evidence type="ECO:0000256" key="1">
    <source>
        <dbReference type="SAM" id="MobiDB-lite"/>
    </source>
</evidence>
<protein>
    <submittedName>
        <fullName evidence="2">Uncharacterized protein</fullName>
    </submittedName>
</protein>
<dbReference type="GeneID" id="63774282"/>
<feature type="compositionally biased region" description="Low complexity" evidence="1">
    <location>
        <begin position="193"/>
        <end position="204"/>
    </location>
</feature>
<dbReference type="RefSeq" id="XP_040718987.1">
    <property type="nucleotide sequence ID" value="XM_040858070.1"/>
</dbReference>
<reference evidence="2 3" key="1">
    <citation type="submission" date="2016-07" db="EMBL/GenBank/DDBJ databases">
        <title>Pervasive Adenine N6-methylation of Active Genes in Fungi.</title>
        <authorList>
            <consortium name="DOE Joint Genome Institute"/>
            <person name="Mondo S.J."/>
            <person name="Dannebaum R.O."/>
            <person name="Kuo R.C."/>
            <person name="Labutti K."/>
            <person name="Haridas S."/>
            <person name="Kuo A."/>
            <person name="Salamov A."/>
            <person name="Ahrendt S.R."/>
            <person name="Lipzen A."/>
            <person name="Sullivan W."/>
            <person name="Andreopoulos W.B."/>
            <person name="Clum A."/>
            <person name="Lindquist E."/>
            <person name="Daum C."/>
            <person name="Ramamoorthy G.K."/>
            <person name="Gryganskyi A."/>
            <person name="Culley D."/>
            <person name="Magnuson J.K."/>
            <person name="James T.Y."/>
            <person name="O'Malley M.A."/>
            <person name="Stajich J.E."/>
            <person name="Spatafora J.W."/>
            <person name="Visel A."/>
            <person name="Grigoriev I.V."/>
        </authorList>
    </citation>
    <scope>NUCLEOTIDE SEQUENCE [LARGE SCALE GENOMIC DNA]</scope>
    <source>
        <strain evidence="2 3">CBS 129021</strain>
    </source>
</reference>
<gene>
    <name evidence="2" type="ORF">BCR38DRAFT_406605</name>
</gene>